<protein>
    <submittedName>
        <fullName evidence="1">Uncharacterized protein</fullName>
    </submittedName>
</protein>
<dbReference type="EMBL" id="MN740394">
    <property type="protein sequence ID" value="QHU04107.1"/>
    <property type="molecule type" value="Genomic_DNA"/>
</dbReference>
<name>A0A6C0JI52_9ZZZZ</name>
<evidence type="ECO:0000313" key="1">
    <source>
        <dbReference type="EMBL" id="QHU04107.1"/>
    </source>
</evidence>
<accession>A0A6C0JI52</accession>
<proteinExistence type="predicted"/>
<dbReference type="AlphaFoldDB" id="A0A6C0JI52"/>
<sequence length="521" mass="58429">MAQLINKASLNTGFNSLGTSFYPVGMGLGVNLRNQGGYKTWKGDGINSNPTGIAHGHIRPLTNLDPGNVFPAPFGKARPLKHYRKGRVIPNVTIITLEKEKEGQFIYKDKTYVPEAEIGLIQYNLNRSVKSSKGTSLGGGFGGSGLLNEMQDKPGSYLVKQNPVTEVDETTQLREDCTTCQGVGIIDTYYPNKYYLTENPEANTENKILCCNQEKFALKRVIYANTNLPKNYYTTHKQYLQNRCKTFNQKSFNFETYNPINAAEIAAAQNPGLTAALIKASKPGDPLSITNTYFANCQPNAEIVTASEINLVYAILDILLKQNSISKEQYDSFISNNDFKFTVLFKYLQNLPKETRDEALAIFIAFINNPYYGVPLSGPNNPVGCKLTVYKPNNPQYAQQGAVDASTRILKLNVTTIEKNAASYYTNPAGKYIRKTDTSNLVFTNVPFLYKNKPAQSCERPPLNFSPTTFQNKKECRYVRKPDYFTPVSQASPYRYYYYQNPVFSRLTNHYKQSPNGNALL</sequence>
<reference evidence="1" key="1">
    <citation type="journal article" date="2020" name="Nature">
        <title>Giant virus diversity and host interactions through global metagenomics.</title>
        <authorList>
            <person name="Schulz F."/>
            <person name="Roux S."/>
            <person name="Paez-Espino D."/>
            <person name="Jungbluth S."/>
            <person name="Walsh D.A."/>
            <person name="Denef V.J."/>
            <person name="McMahon K.D."/>
            <person name="Konstantinidis K.T."/>
            <person name="Eloe-Fadrosh E.A."/>
            <person name="Kyrpides N.C."/>
            <person name="Woyke T."/>
        </authorList>
    </citation>
    <scope>NUCLEOTIDE SEQUENCE</scope>
    <source>
        <strain evidence="1">GVMAG-M-3300027708-39</strain>
    </source>
</reference>
<organism evidence="1">
    <name type="scientific">viral metagenome</name>
    <dbReference type="NCBI Taxonomy" id="1070528"/>
    <lineage>
        <taxon>unclassified sequences</taxon>
        <taxon>metagenomes</taxon>
        <taxon>organismal metagenomes</taxon>
    </lineage>
</organism>